<protein>
    <submittedName>
        <fullName evidence="1">Uncharacterized protein</fullName>
    </submittedName>
</protein>
<gene>
    <name evidence="1" type="ORF">LPJ66_005322</name>
</gene>
<proteinExistence type="predicted"/>
<comment type="caution">
    <text evidence="1">The sequence shown here is derived from an EMBL/GenBank/DDBJ whole genome shotgun (WGS) entry which is preliminary data.</text>
</comment>
<accession>A0ACC1IJ75</accession>
<reference evidence="1" key="1">
    <citation type="submission" date="2022-07" db="EMBL/GenBank/DDBJ databases">
        <title>Phylogenomic reconstructions and comparative analyses of Kickxellomycotina fungi.</title>
        <authorList>
            <person name="Reynolds N.K."/>
            <person name="Stajich J.E."/>
            <person name="Barry K."/>
            <person name="Grigoriev I.V."/>
            <person name="Crous P."/>
            <person name="Smith M.E."/>
        </authorList>
    </citation>
    <scope>NUCLEOTIDE SEQUENCE</scope>
    <source>
        <strain evidence="1">Benny 63K</strain>
    </source>
</reference>
<organism evidence="1 2">
    <name type="scientific">Kickxella alabastrina</name>
    <dbReference type="NCBI Taxonomy" id="61397"/>
    <lineage>
        <taxon>Eukaryota</taxon>
        <taxon>Fungi</taxon>
        <taxon>Fungi incertae sedis</taxon>
        <taxon>Zoopagomycota</taxon>
        <taxon>Kickxellomycotina</taxon>
        <taxon>Kickxellomycetes</taxon>
        <taxon>Kickxellales</taxon>
        <taxon>Kickxellaceae</taxon>
        <taxon>Kickxella</taxon>
    </lineage>
</organism>
<dbReference type="Proteomes" id="UP001150581">
    <property type="component" value="Unassembled WGS sequence"/>
</dbReference>
<dbReference type="EMBL" id="JANBPG010000722">
    <property type="protein sequence ID" value="KAJ1894208.1"/>
    <property type="molecule type" value="Genomic_DNA"/>
</dbReference>
<evidence type="ECO:0000313" key="2">
    <source>
        <dbReference type="Proteomes" id="UP001150581"/>
    </source>
</evidence>
<name>A0ACC1IJ75_9FUNG</name>
<evidence type="ECO:0000313" key="1">
    <source>
        <dbReference type="EMBL" id="KAJ1894208.1"/>
    </source>
</evidence>
<sequence length="364" mass="40161">MSRSPTERKRRRSTAVWRHSVSPIGSREQQRQHRPDNARGSGEEESRPERRDAVARTHRRRSRTESYIAAIRDSADEARDEPRRESRHRSHAPSLRRHESSSADTRPIEAQSGRHGRKHLDHRSLRRPPASANGATRADDEAGSARTFPALATATASSPATETPVLTKPSALSTTFRNAAKPAHRSAPSKPPPPPSAAAKAEGADQSKGEESPKENTDAAATSANFGLSGKLAAETNTVNGVVLKYSEPAEARKPSGHWRIYVFKDGKDIDMHRVDTASAYLFGRDRKVADVPIDHPSCSSQHAVLQYRLADSNTIKPYLIDLASTNGTFLNGDKVSAQRYIELRSEDLITFGFSTREYILLHE</sequence>
<keyword evidence="2" id="KW-1185">Reference proteome</keyword>